<dbReference type="STRING" id="596324.TREVI0001_1952"/>
<proteinExistence type="predicted"/>
<gene>
    <name evidence="1" type="ORF">TREVI0001_1952</name>
</gene>
<evidence type="ECO:0000313" key="2">
    <source>
        <dbReference type="Proteomes" id="UP000004509"/>
    </source>
</evidence>
<dbReference type="Proteomes" id="UP000004509">
    <property type="component" value="Unassembled WGS sequence"/>
</dbReference>
<name>C8PPK9_9SPIR</name>
<evidence type="ECO:0000313" key="1">
    <source>
        <dbReference type="EMBL" id="EEV20781.1"/>
    </source>
</evidence>
<protein>
    <submittedName>
        <fullName evidence="1">Uncharacterized protein</fullName>
    </submittedName>
</protein>
<sequence>MAKKQQTFETSPGFYPLPSEQQPLILFTKIVKCGIILSVL</sequence>
<dbReference type="AlphaFoldDB" id="C8PPK9"/>
<dbReference type="EMBL" id="ACYH01000027">
    <property type="protein sequence ID" value="EEV20781.1"/>
    <property type="molecule type" value="Genomic_DNA"/>
</dbReference>
<accession>C8PPK9</accession>
<organism evidence="1 2">
    <name type="scientific">Treponema vincentii ATCC 35580</name>
    <dbReference type="NCBI Taxonomy" id="596324"/>
    <lineage>
        <taxon>Bacteria</taxon>
        <taxon>Pseudomonadati</taxon>
        <taxon>Spirochaetota</taxon>
        <taxon>Spirochaetia</taxon>
        <taxon>Spirochaetales</taxon>
        <taxon>Treponemataceae</taxon>
        <taxon>Treponema</taxon>
    </lineage>
</organism>
<reference evidence="1 2" key="1">
    <citation type="submission" date="2009-07" db="EMBL/GenBank/DDBJ databases">
        <authorList>
            <person name="Madupu R."/>
            <person name="Sebastian Y."/>
            <person name="Durkin A.S."/>
            <person name="Torralba M."/>
            <person name="Methe B."/>
            <person name="Sutton G.G."/>
            <person name="Strausberg R.L."/>
            <person name="Nelson K.E."/>
        </authorList>
    </citation>
    <scope>NUCLEOTIDE SEQUENCE [LARGE SCALE GENOMIC DNA]</scope>
    <source>
        <strain evidence="1 2">ATCC 35580</strain>
    </source>
</reference>
<comment type="caution">
    <text evidence="1">The sequence shown here is derived from an EMBL/GenBank/DDBJ whole genome shotgun (WGS) entry which is preliminary data.</text>
</comment>